<evidence type="ECO:0000256" key="3">
    <source>
        <dbReference type="ARBA" id="ARBA00023143"/>
    </source>
</evidence>
<proteinExistence type="inferred from homology"/>
<organism evidence="6 7">
    <name type="scientific">Sporomusa malonica</name>
    <dbReference type="NCBI Taxonomy" id="112901"/>
    <lineage>
        <taxon>Bacteria</taxon>
        <taxon>Bacillati</taxon>
        <taxon>Bacillota</taxon>
        <taxon>Negativicutes</taxon>
        <taxon>Selenomonadales</taxon>
        <taxon>Sporomusaceae</taxon>
        <taxon>Sporomusa</taxon>
    </lineage>
</organism>
<evidence type="ECO:0000313" key="6">
    <source>
        <dbReference type="EMBL" id="SMC96173.1"/>
    </source>
</evidence>
<dbReference type="GO" id="GO:0009424">
    <property type="term" value="C:bacterial-type flagellum hook"/>
    <property type="evidence" value="ECO:0007669"/>
    <property type="project" value="InterPro"/>
</dbReference>
<dbReference type="Pfam" id="PF00669">
    <property type="entry name" value="Flagellin_N"/>
    <property type="match status" value="1"/>
</dbReference>
<dbReference type="GO" id="GO:0005198">
    <property type="term" value="F:structural molecule activity"/>
    <property type="evidence" value="ECO:0007669"/>
    <property type="project" value="InterPro"/>
</dbReference>
<comment type="similarity">
    <text evidence="2">Belongs to the bacterial flagellin family.</text>
</comment>
<dbReference type="EMBL" id="FWXI01000015">
    <property type="protein sequence ID" value="SMC96173.1"/>
    <property type="molecule type" value="Genomic_DNA"/>
</dbReference>
<keyword evidence="6" id="KW-0969">Cilium</keyword>
<evidence type="ECO:0000256" key="2">
    <source>
        <dbReference type="ARBA" id="ARBA00005709"/>
    </source>
</evidence>
<dbReference type="STRING" id="112901.SAMN04488500_11594"/>
<dbReference type="Pfam" id="PF00700">
    <property type="entry name" value="Flagellin_C"/>
    <property type="match status" value="1"/>
</dbReference>
<dbReference type="SUPFAM" id="SSF64518">
    <property type="entry name" value="Phase 1 flagellin"/>
    <property type="match status" value="1"/>
</dbReference>
<evidence type="ECO:0000259" key="4">
    <source>
        <dbReference type="Pfam" id="PF00669"/>
    </source>
</evidence>
<dbReference type="AlphaFoldDB" id="A0A1W2DFB5"/>
<gene>
    <name evidence="6" type="ORF">SAMN04488500_11594</name>
</gene>
<dbReference type="OrthoDB" id="9758307at2"/>
<evidence type="ECO:0000313" key="7">
    <source>
        <dbReference type="Proteomes" id="UP000192738"/>
    </source>
</evidence>
<dbReference type="InterPro" id="IPR001029">
    <property type="entry name" value="Flagellin_N"/>
</dbReference>
<feature type="domain" description="Flagellin N-terminal" evidence="4">
    <location>
        <begin position="3"/>
        <end position="139"/>
    </location>
</feature>
<sequence length="353" mass="38772">MRITNNMLAQNSLWNINNNLRRLGTAQDKLSTQSKIQLPSDDPIVATRALKYRNYVSSVEQYQRNIDDATSWMEVSESALGQLGEVLHRVKDLTIQASSTSSISDADKKAIKSEISTLRDNVIDIMNTSYAGRYVFGGFATDQPPYKIESTSLGEKVTYKGHYVSVGGPVSNSISDADLITYCQANLTNQYHEPGKQQMQYNTGFGSEIAVNVEGQNIIGQEAGSNLFDVFDKLLLGLDGNTQYKAAEITGTPPTVTAQTKDLNLSDLLGDLDKNLNLAITVRTDLGARMNYVDRAKTKIESDYTTYMTLMSNNEDVDVAQASVEAKSAEYTYNASLAVGSKAITQSLIDYIK</sequence>
<dbReference type="InterPro" id="IPR013384">
    <property type="entry name" value="Flagell_FlgL"/>
</dbReference>
<dbReference type="GO" id="GO:0071973">
    <property type="term" value="P:bacterial-type flagellum-dependent cell motility"/>
    <property type="evidence" value="ECO:0007669"/>
    <property type="project" value="InterPro"/>
</dbReference>
<dbReference type="Proteomes" id="UP000192738">
    <property type="component" value="Unassembled WGS sequence"/>
</dbReference>
<dbReference type="PANTHER" id="PTHR42792:SF1">
    <property type="entry name" value="FLAGELLAR HOOK-ASSOCIATED PROTEIN 3"/>
    <property type="match status" value="1"/>
</dbReference>
<keyword evidence="6" id="KW-0966">Cell projection</keyword>
<comment type="subcellular location">
    <subcellularLocation>
        <location evidence="1">Bacterial flagellum</location>
    </subcellularLocation>
</comment>
<feature type="domain" description="Flagellin C-terminal" evidence="5">
    <location>
        <begin position="273"/>
        <end position="352"/>
    </location>
</feature>
<keyword evidence="3" id="KW-0975">Bacterial flagellum</keyword>
<dbReference type="PANTHER" id="PTHR42792">
    <property type="entry name" value="FLAGELLIN"/>
    <property type="match status" value="1"/>
</dbReference>
<reference evidence="6 7" key="1">
    <citation type="submission" date="2017-04" db="EMBL/GenBank/DDBJ databases">
        <authorList>
            <person name="Afonso C.L."/>
            <person name="Miller P.J."/>
            <person name="Scott M.A."/>
            <person name="Spackman E."/>
            <person name="Goraichik I."/>
            <person name="Dimitrov K.M."/>
            <person name="Suarez D.L."/>
            <person name="Swayne D.E."/>
        </authorList>
    </citation>
    <scope>NUCLEOTIDE SEQUENCE [LARGE SCALE GENOMIC DNA]</scope>
    <source>
        <strain evidence="6 7">DSM 5090</strain>
    </source>
</reference>
<evidence type="ECO:0000256" key="1">
    <source>
        <dbReference type="ARBA" id="ARBA00004365"/>
    </source>
</evidence>
<dbReference type="InterPro" id="IPR046358">
    <property type="entry name" value="Flagellin_C"/>
</dbReference>
<dbReference type="RefSeq" id="WP_084577041.1">
    <property type="nucleotide sequence ID" value="NZ_CP155572.1"/>
</dbReference>
<accession>A0A1W2DFB5</accession>
<dbReference type="NCBIfam" id="TIGR02550">
    <property type="entry name" value="flagell_flgL"/>
    <property type="match status" value="1"/>
</dbReference>
<keyword evidence="6" id="KW-0282">Flagellum</keyword>
<dbReference type="InterPro" id="IPR001492">
    <property type="entry name" value="Flagellin"/>
</dbReference>
<dbReference type="Gene3D" id="1.20.1330.10">
    <property type="entry name" value="f41 fragment of flagellin, N-terminal domain"/>
    <property type="match status" value="1"/>
</dbReference>
<protein>
    <submittedName>
        <fullName evidence="6">Flagellar hook-associated protein 3 FlgL</fullName>
    </submittedName>
</protein>
<keyword evidence="7" id="KW-1185">Reference proteome</keyword>
<name>A0A1W2DFB5_9FIRM</name>
<evidence type="ECO:0000259" key="5">
    <source>
        <dbReference type="Pfam" id="PF00700"/>
    </source>
</evidence>